<name>A0A078A3U3_STYLE</name>
<feature type="compositionally biased region" description="Basic residues" evidence="2">
    <location>
        <begin position="141"/>
        <end position="150"/>
    </location>
</feature>
<dbReference type="InParanoid" id="A0A078A3U3"/>
<keyword evidence="1" id="KW-0175">Coiled coil</keyword>
<organism evidence="3 4">
    <name type="scientific">Stylonychia lemnae</name>
    <name type="common">Ciliate</name>
    <dbReference type="NCBI Taxonomy" id="5949"/>
    <lineage>
        <taxon>Eukaryota</taxon>
        <taxon>Sar</taxon>
        <taxon>Alveolata</taxon>
        <taxon>Ciliophora</taxon>
        <taxon>Intramacronucleata</taxon>
        <taxon>Spirotrichea</taxon>
        <taxon>Stichotrichia</taxon>
        <taxon>Sporadotrichida</taxon>
        <taxon>Oxytrichidae</taxon>
        <taxon>Stylonychinae</taxon>
        <taxon>Stylonychia</taxon>
    </lineage>
</organism>
<dbReference type="AlphaFoldDB" id="A0A078A3U3"/>
<evidence type="ECO:0000256" key="2">
    <source>
        <dbReference type="SAM" id="MobiDB-lite"/>
    </source>
</evidence>
<dbReference type="EMBL" id="CCKQ01004269">
    <property type="protein sequence ID" value="CDW75424.1"/>
    <property type="molecule type" value="Genomic_DNA"/>
</dbReference>
<accession>A0A078A3U3</accession>
<reference evidence="3 4" key="1">
    <citation type="submission" date="2014-06" db="EMBL/GenBank/DDBJ databases">
        <authorList>
            <person name="Swart Estienne"/>
        </authorList>
    </citation>
    <scope>NUCLEOTIDE SEQUENCE [LARGE SCALE GENOMIC DNA]</scope>
    <source>
        <strain evidence="3 4">130c</strain>
    </source>
</reference>
<evidence type="ECO:0000313" key="4">
    <source>
        <dbReference type="Proteomes" id="UP000039865"/>
    </source>
</evidence>
<feature type="region of interest" description="Disordered" evidence="2">
    <location>
        <begin position="46"/>
        <end position="78"/>
    </location>
</feature>
<protein>
    <submittedName>
        <fullName evidence="3">Uncharacterized protein</fullName>
    </submittedName>
</protein>
<evidence type="ECO:0000313" key="3">
    <source>
        <dbReference type="EMBL" id="CDW75424.1"/>
    </source>
</evidence>
<keyword evidence="4" id="KW-1185">Reference proteome</keyword>
<proteinExistence type="predicted"/>
<feature type="compositionally biased region" description="Polar residues" evidence="2">
    <location>
        <begin position="123"/>
        <end position="137"/>
    </location>
</feature>
<dbReference type="Proteomes" id="UP000039865">
    <property type="component" value="Unassembled WGS sequence"/>
</dbReference>
<sequence>MLDDYNQLSVQFDSHRQTFGNSKISQNPFVDPVQFSPSDRITNLRLPQFTNFSPSKTLSPNKQLRGESEAQPIPDSLSQTIDENFTSFSSLPKELSELDKQIIIQHKDLRSLLQTRNNILPKYSSQVVPNKNGGVTNKSEKQRKSKSKSKIVKFQTNNQSSNKNNESSLQTSGNLRMSIVNNSTKDLVLNKIDNLITQNTLSITKLNRVKQNTQYDVDRMKLKQSELYSNINYYEKQNTTLEADLKSFFEKQQLMQLQVDEMLFEIKKVKMEQLDQSRMNEAQTQSYQDEIKNIYEYKCDKQSNQLQNDRKVRDKLQQQYQQDENTLKNQNVELETQRDMLQQLVNQQNVMEQKRKGIVNDKGRMFKAIVKN</sequence>
<feature type="compositionally biased region" description="Polar residues" evidence="2">
    <location>
        <begin position="48"/>
        <end position="62"/>
    </location>
</feature>
<evidence type="ECO:0000256" key="1">
    <source>
        <dbReference type="SAM" id="Coils"/>
    </source>
</evidence>
<gene>
    <name evidence="3" type="primary">Contig1995.g2154</name>
    <name evidence="3" type="ORF">STYLEM_4414</name>
</gene>
<feature type="coiled-coil region" evidence="1">
    <location>
        <begin position="299"/>
        <end position="354"/>
    </location>
</feature>
<feature type="region of interest" description="Disordered" evidence="2">
    <location>
        <begin position="123"/>
        <end position="150"/>
    </location>
</feature>